<dbReference type="EMBL" id="JBBXMP010000054">
    <property type="protein sequence ID" value="KAL0064960.1"/>
    <property type="molecule type" value="Genomic_DNA"/>
</dbReference>
<feature type="compositionally biased region" description="Basic and acidic residues" evidence="1">
    <location>
        <begin position="861"/>
        <end position="870"/>
    </location>
</feature>
<feature type="compositionally biased region" description="Low complexity" evidence="1">
    <location>
        <begin position="714"/>
        <end position="730"/>
    </location>
</feature>
<feature type="compositionally biased region" description="Acidic residues" evidence="1">
    <location>
        <begin position="58"/>
        <end position="81"/>
    </location>
</feature>
<feature type="region of interest" description="Disordered" evidence="1">
    <location>
        <begin position="1"/>
        <end position="115"/>
    </location>
</feature>
<feature type="region of interest" description="Disordered" evidence="1">
    <location>
        <begin position="698"/>
        <end position="813"/>
    </location>
</feature>
<accession>A0ABR2ZUG3</accession>
<feature type="compositionally biased region" description="Basic and acidic residues" evidence="1">
    <location>
        <begin position="513"/>
        <end position="525"/>
    </location>
</feature>
<comment type="caution">
    <text evidence="2">The sequence shown here is derived from an EMBL/GenBank/DDBJ whole genome shotgun (WGS) entry which is preliminary data.</text>
</comment>
<evidence type="ECO:0000256" key="1">
    <source>
        <dbReference type="SAM" id="MobiDB-lite"/>
    </source>
</evidence>
<feature type="compositionally biased region" description="Polar residues" evidence="1">
    <location>
        <begin position="427"/>
        <end position="439"/>
    </location>
</feature>
<feature type="compositionally biased region" description="Polar residues" evidence="1">
    <location>
        <begin position="162"/>
        <end position="171"/>
    </location>
</feature>
<proteinExistence type="predicted"/>
<keyword evidence="3" id="KW-1185">Reference proteome</keyword>
<reference evidence="2 3" key="1">
    <citation type="submission" date="2024-05" db="EMBL/GenBank/DDBJ databases">
        <title>A draft genome resource for the thread blight pathogen Marasmius tenuissimus strain MS-2.</title>
        <authorList>
            <person name="Yulfo-Soto G.E."/>
            <person name="Baruah I.K."/>
            <person name="Amoako-Attah I."/>
            <person name="Bukari Y."/>
            <person name="Meinhardt L.W."/>
            <person name="Bailey B.A."/>
            <person name="Cohen S.P."/>
        </authorList>
    </citation>
    <scope>NUCLEOTIDE SEQUENCE [LARGE SCALE GENOMIC DNA]</scope>
    <source>
        <strain evidence="2 3">MS-2</strain>
    </source>
</reference>
<gene>
    <name evidence="2" type="ORF">AAF712_008083</name>
</gene>
<protein>
    <submittedName>
        <fullName evidence="2">Uncharacterized protein</fullName>
    </submittedName>
</protein>
<feature type="compositionally biased region" description="Basic residues" evidence="1">
    <location>
        <begin position="237"/>
        <end position="246"/>
    </location>
</feature>
<feature type="compositionally biased region" description="Basic and acidic residues" evidence="1">
    <location>
        <begin position="766"/>
        <end position="781"/>
    </location>
</feature>
<feature type="compositionally biased region" description="Polar residues" evidence="1">
    <location>
        <begin position="738"/>
        <end position="748"/>
    </location>
</feature>
<feature type="region of interest" description="Disordered" evidence="1">
    <location>
        <begin position="162"/>
        <end position="259"/>
    </location>
</feature>
<evidence type="ECO:0000313" key="3">
    <source>
        <dbReference type="Proteomes" id="UP001437256"/>
    </source>
</evidence>
<name>A0ABR2ZUG3_9AGAR</name>
<feature type="region of interest" description="Disordered" evidence="1">
    <location>
        <begin position="486"/>
        <end position="606"/>
    </location>
</feature>
<sequence>MNASPPQHEPKLERQSPPPSIIAPMPMVPTLSGNSRKRKDHPDEADAQGQQRHVQVQFEEDEEQDAEGDEDAEGEEVDEDDAHIVNVPMPLLPSRNRDQRHSVIPNKRTSPMGDENLAESAVGSEYENGRIKCDACGTEVPFRDPVTGRFGLENWHEHKETCTSAVGSTAPRSKASQQYHHSHSHGHAHPPGPYVPPSSRHPGHYLQTNAHSNRRRSVSRSPPPQGLYSHPSQLRHGYPHHPHHARYPLAPRVSGGGERDPVILTPESAATALAHPPTKRRRAKRTEEERINYLKNDPYVAQFEAYRVLCASCDKWIRLRPNSTYCSIPWDAHRKSCLAKKISSKNTYALEERNSLFSKDPDVRKFDAERVLCGECDEWISINPEDHLQAVQKWLSHKSNCQKMLARNAYVAGQAHTSLEGPLPAQSYPSAQRSPQHSPATPRFPHPLASNASPSLPRPSLAHSLPPPREVQLPKEAIMKRRSSISCGAPLAPAPPLPHSYEDRGGRAYPSPDEDRHGRREERKPSPLQSHTQSQASESRSPTPGALARHPSPVTEGSHGSRPSPDVSARGSVPVEAGDDIRQTSTTSGASPRVSAESIDGGMSTFATTTSSLNAAQESRRRNAEQRAATLRADPLIEAVEANRVFCSLCQKWVQLRQDSSYCAYPWLQHRGKCLARHKRRLQKAEEIAEFKRRREALRTASQARRQGHIQGQSRPPSSHSSHYPPLRHLTPPDEYGYSSSELPTPVTSDDEGWDFYKNVLKGKKDRPPHGDPYHHPERSYRALPSVRPSASRPSRHPHPSSASGSGSGLYRRHQRMDEEALRVGMGSDDEMELDAEEDVDLDDVEGQFSGRPGVDEDGDVDMRGGDRRSMKGRRSGPASRAAGSRRPPSYPYSSRDRPPSPPSKRGRSNAAQVVVASAASFVPPHLADLDSPAGRKQFVYSSIAYLYQTTYESTDEMSVSTLLTYLNAAMPPDKHEDFDTAEVAKAFGASGEKGRYVLEGDLVRRV</sequence>
<feature type="compositionally biased region" description="Low complexity" evidence="1">
    <location>
        <begin position="885"/>
        <end position="894"/>
    </location>
</feature>
<evidence type="ECO:0000313" key="2">
    <source>
        <dbReference type="EMBL" id="KAL0064960.1"/>
    </source>
</evidence>
<feature type="region of interest" description="Disordered" evidence="1">
    <location>
        <begin position="421"/>
        <end position="469"/>
    </location>
</feature>
<feature type="compositionally biased region" description="Polar residues" evidence="1">
    <location>
        <begin position="527"/>
        <end position="542"/>
    </location>
</feature>
<organism evidence="2 3">
    <name type="scientific">Marasmius tenuissimus</name>
    <dbReference type="NCBI Taxonomy" id="585030"/>
    <lineage>
        <taxon>Eukaryota</taxon>
        <taxon>Fungi</taxon>
        <taxon>Dikarya</taxon>
        <taxon>Basidiomycota</taxon>
        <taxon>Agaricomycotina</taxon>
        <taxon>Agaricomycetes</taxon>
        <taxon>Agaricomycetidae</taxon>
        <taxon>Agaricales</taxon>
        <taxon>Marasmiineae</taxon>
        <taxon>Marasmiaceae</taxon>
        <taxon>Marasmius</taxon>
    </lineage>
</organism>
<feature type="compositionally biased region" description="Polar residues" evidence="1">
    <location>
        <begin position="700"/>
        <end position="713"/>
    </location>
</feature>
<dbReference type="Proteomes" id="UP001437256">
    <property type="component" value="Unassembled WGS sequence"/>
</dbReference>
<feature type="region of interest" description="Disordered" evidence="1">
    <location>
        <begin position="839"/>
        <end position="912"/>
    </location>
</feature>